<feature type="transmembrane region" description="Helical" evidence="1">
    <location>
        <begin position="7"/>
        <end position="28"/>
    </location>
</feature>
<comment type="caution">
    <text evidence="2">The sequence shown here is derived from an EMBL/GenBank/DDBJ whole genome shotgun (WGS) entry which is preliminary data.</text>
</comment>
<reference evidence="2" key="1">
    <citation type="submission" date="2023-06" db="EMBL/GenBank/DDBJ databases">
        <title>Genome sequence of Methancorpusculaceae sp. Ag1.</title>
        <authorList>
            <person name="Protasov E."/>
            <person name="Platt K."/>
            <person name="Poehlein A."/>
            <person name="Daniel R."/>
            <person name="Brune A."/>
        </authorList>
    </citation>
    <scope>NUCLEOTIDE SEQUENCE</scope>
    <source>
        <strain evidence="2">Ag1</strain>
    </source>
</reference>
<keyword evidence="1" id="KW-0812">Transmembrane</keyword>
<name>A0AAE4MAM7_9EURY</name>
<organism evidence="2 3">
    <name type="scientific">Methanorbis furvi</name>
    <dbReference type="NCBI Taxonomy" id="3028299"/>
    <lineage>
        <taxon>Archaea</taxon>
        <taxon>Methanobacteriati</taxon>
        <taxon>Methanobacteriota</taxon>
        <taxon>Stenosarchaea group</taxon>
        <taxon>Methanomicrobia</taxon>
        <taxon>Methanomicrobiales</taxon>
        <taxon>Methanocorpusculaceae</taxon>
        <taxon>Methanorbis</taxon>
    </lineage>
</organism>
<dbReference type="Proteomes" id="UP001273136">
    <property type="component" value="Unassembled WGS sequence"/>
</dbReference>
<protein>
    <submittedName>
        <fullName evidence="2">Uncharacterized protein</fullName>
    </submittedName>
</protein>
<evidence type="ECO:0000313" key="3">
    <source>
        <dbReference type="Proteomes" id="UP001273136"/>
    </source>
</evidence>
<keyword evidence="3" id="KW-1185">Reference proteome</keyword>
<accession>A0AAE4MAM7</accession>
<dbReference type="AlphaFoldDB" id="A0AAE4MAM7"/>
<feature type="transmembrane region" description="Helical" evidence="1">
    <location>
        <begin position="113"/>
        <end position="137"/>
    </location>
</feature>
<gene>
    <name evidence="2" type="ORF">McpAg1_05260</name>
</gene>
<evidence type="ECO:0000313" key="2">
    <source>
        <dbReference type="EMBL" id="MDV0441340.1"/>
    </source>
</evidence>
<sequence length="148" mass="16483">MHNRFIASLIVILPLILSFILGGVLSWYGDHTELTSEFCMTLYIAGIIIGILTASAMYRMTTLTAQNADDQPVCIGKRANILRLLLFAVLLLCIAAFGYILMTNYSQFFTGTYSIYTFGVVFGLLFNGLTFEFNAACGELQKFFGRRS</sequence>
<keyword evidence="1" id="KW-1133">Transmembrane helix</keyword>
<proteinExistence type="predicted"/>
<dbReference type="RefSeq" id="WP_338093735.1">
    <property type="nucleotide sequence ID" value="NZ_JAWDKA010000002.1"/>
</dbReference>
<feature type="transmembrane region" description="Helical" evidence="1">
    <location>
        <begin position="40"/>
        <end position="60"/>
    </location>
</feature>
<keyword evidence="1" id="KW-0472">Membrane</keyword>
<dbReference type="EMBL" id="JAWDKA010000002">
    <property type="protein sequence ID" value="MDV0441340.1"/>
    <property type="molecule type" value="Genomic_DNA"/>
</dbReference>
<feature type="transmembrane region" description="Helical" evidence="1">
    <location>
        <begin position="81"/>
        <end position="101"/>
    </location>
</feature>
<evidence type="ECO:0000256" key="1">
    <source>
        <dbReference type="SAM" id="Phobius"/>
    </source>
</evidence>